<dbReference type="Proteomes" id="UP000199004">
    <property type="component" value="Unassembled WGS sequence"/>
</dbReference>
<protein>
    <recommendedName>
        <fullName evidence="4">Secreted protein</fullName>
    </recommendedName>
</protein>
<evidence type="ECO:0008006" key="4">
    <source>
        <dbReference type="Google" id="ProtNLM"/>
    </source>
</evidence>
<feature type="chain" id="PRO_5011764663" description="Secreted protein" evidence="1">
    <location>
        <begin position="29"/>
        <end position="184"/>
    </location>
</feature>
<accession>A0A1G9VUK9</accession>
<organism evidence="2 3">
    <name type="scientific">Nocardioides szechwanensis</name>
    <dbReference type="NCBI Taxonomy" id="1005944"/>
    <lineage>
        <taxon>Bacteria</taxon>
        <taxon>Bacillati</taxon>
        <taxon>Actinomycetota</taxon>
        <taxon>Actinomycetes</taxon>
        <taxon>Propionibacteriales</taxon>
        <taxon>Nocardioidaceae</taxon>
        <taxon>Nocardioides</taxon>
    </lineage>
</organism>
<evidence type="ECO:0000313" key="3">
    <source>
        <dbReference type="Proteomes" id="UP000199004"/>
    </source>
</evidence>
<proteinExistence type="predicted"/>
<dbReference type="RefSeq" id="WP_091022180.1">
    <property type="nucleotide sequence ID" value="NZ_BKAE01000003.1"/>
</dbReference>
<evidence type="ECO:0000256" key="1">
    <source>
        <dbReference type="SAM" id="SignalP"/>
    </source>
</evidence>
<gene>
    <name evidence="2" type="ORF">SAMN05192576_0871</name>
</gene>
<dbReference type="OrthoDB" id="3780846at2"/>
<name>A0A1G9VUK9_9ACTN</name>
<dbReference type="AlphaFoldDB" id="A0A1G9VUK9"/>
<sequence length="184" mass="19533">MTVSTVARAAALAGVAVLTLGLAGPAFAESTSQTDPADVGGASLTDIRKVTLNHGTEQVITKVRFTDLQETSEAGPSGMTIYFDTRPGRKGPEFRLDTGLQSGTDYQLSRVQGWTSPGEPLSCDHSLRLGWATDVATLRVARTCLGNPAKVRVAVKMVDLYDGSHPVTDWLGNPRSFTDRVAKG</sequence>
<dbReference type="EMBL" id="FNIC01000001">
    <property type="protein sequence ID" value="SDM75972.1"/>
    <property type="molecule type" value="Genomic_DNA"/>
</dbReference>
<dbReference type="STRING" id="1005944.SAMN05192576_0871"/>
<keyword evidence="1" id="KW-0732">Signal</keyword>
<reference evidence="2 3" key="1">
    <citation type="submission" date="2016-10" db="EMBL/GenBank/DDBJ databases">
        <authorList>
            <person name="de Groot N.N."/>
        </authorList>
    </citation>
    <scope>NUCLEOTIDE SEQUENCE [LARGE SCALE GENOMIC DNA]</scope>
    <source>
        <strain evidence="2 3">CGMCC 1.11147</strain>
    </source>
</reference>
<keyword evidence="3" id="KW-1185">Reference proteome</keyword>
<feature type="signal peptide" evidence="1">
    <location>
        <begin position="1"/>
        <end position="28"/>
    </location>
</feature>
<evidence type="ECO:0000313" key="2">
    <source>
        <dbReference type="EMBL" id="SDM75972.1"/>
    </source>
</evidence>